<dbReference type="Pfam" id="PF13302">
    <property type="entry name" value="Acetyltransf_3"/>
    <property type="match status" value="1"/>
</dbReference>
<sequence length="163" mass="19048">MQAVFLDFLKRNVDYHQPWVYHSADPQYFDHYLARIKRGVTQGCLIFDRNTGHLIGVVNLNNIMLGVIRSASLGYYADEAYAGQGYMREGMQLVLDYAVEQLGLHRFEANIQPDNIPSIKLVEKLGFRKEGFSPKYLQIGGKWRDHERWAILDEEILQWRQNE</sequence>
<evidence type="ECO:0000259" key="4">
    <source>
        <dbReference type="PROSITE" id="PS51186"/>
    </source>
</evidence>
<evidence type="ECO:0000313" key="5">
    <source>
        <dbReference type="EMBL" id="PHZ83910.1"/>
    </source>
</evidence>
<comment type="similarity">
    <text evidence="3">Belongs to the acetyltransferase family. RimJ subfamily.</text>
</comment>
<dbReference type="OrthoDB" id="5295305at2"/>
<dbReference type="InterPro" id="IPR000182">
    <property type="entry name" value="GNAT_dom"/>
</dbReference>
<reference evidence="5 6" key="1">
    <citation type="submission" date="2017-10" db="EMBL/GenBank/DDBJ databases">
        <title>Frigbacter circumglobatus gen. nov. sp. nov., isolated from sediment cultured in situ.</title>
        <authorList>
            <person name="Zhao Z."/>
        </authorList>
    </citation>
    <scope>NUCLEOTIDE SEQUENCE [LARGE SCALE GENOMIC DNA]</scope>
    <source>
        <strain evidence="5 6">ZYL</strain>
    </source>
</reference>
<evidence type="ECO:0000313" key="6">
    <source>
        <dbReference type="Proteomes" id="UP000229730"/>
    </source>
</evidence>
<dbReference type="SUPFAM" id="SSF55729">
    <property type="entry name" value="Acyl-CoA N-acyltransferases (Nat)"/>
    <property type="match status" value="1"/>
</dbReference>
<dbReference type="Gene3D" id="3.40.630.30">
    <property type="match status" value="1"/>
</dbReference>
<dbReference type="FunCoup" id="A0A2G4YNM0">
    <property type="interactions" value="139"/>
</dbReference>
<feature type="domain" description="N-acetyltransferase" evidence="4">
    <location>
        <begin position="1"/>
        <end position="154"/>
    </location>
</feature>
<name>A0A2G4YNM0_9PROT</name>
<dbReference type="PANTHER" id="PTHR43792:SF8">
    <property type="entry name" value="[RIBOSOMAL PROTEIN US5]-ALANINE N-ACETYLTRANSFERASE"/>
    <property type="match status" value="1"/>
</dbReference>
<accession>A0A2G4YNM0</accession>
<dbReference type="PROSITE" id="PS51186">
    <property type="entry name" value="GNAT"/>
    <property type="match status" value="1"/>
</dbReference>
<evidence type="ECO:0000256" key="1">
    <source>
        <dbReference type="ARBA" id="ARBA00022679"/>
    </source>
</evidence>
<organism evidence="5 6">
    <name type="scientific">Paremcibacter congregatus</name>
    <dbReference type="NCBI Taxonomy" id="2043170"/>
    <lineage>
        <taxon>Bacteria</taxon>
        <taxon>Pseudomonadati</taxon>
        <taxon>Pseudomonadota</taxon>
        <taxon>Alphaproteobacteria</taxon>
        <taxon>Emcibacterales</taxon>
        <taxon>Emcibacteraceae</taxon>
        <taxon>Paremcibacter</taxon>
    </lineage>
</organism>
<dbReference type="AlphaFoldDB" id="A0A2G4YNM0"/>
<proteinExistence type="inferred from homology"/>
<dbReference type="Proteomes" id="UP000229730">
    <property type="component" value="Unassembled WGS sequence"/>
</dbReference>
<comment type="caution">
    <text evidence="5">The sequence shown here is derived from an EMBL/GenBank/DDBJ whole genome shotgun (WGS) entry which is preliminary data.</text>
</comment>
<keyword evidence="6" id="KW-1185">Reference proteome</keyword>
<dbReference type="EMBL" id="PDEM01000031">
    <property type="protein sequence ID" value="PHZ83910.1"/>
    <property type="molecule type" value="Genomic_DNA"/>
</dbReference>
<dbReference type="GO" id="GO:0005737">
    <property type="term" value="C:cytoplasm"/>
    <property type="evidence" value="ECO:0007669"/>
    <property type="project" value="TreeGrafter"/>
</dbReference>
<dbReference type="InterPro" id="IPR016181">
    <property type="entry name" value="Acyl_CoA_acyltransferase"/>
</dbReference>
<dbReference type="GO" id="GO:0008999">
    <property type="term" value="F:protein-N-terminal-alanine acetyltransferase activity"/>
    <property type="evidence" value="ECO:0007669"/>
    <property type="project" value="TreeGrafter"/>
</dbReference>
<dbReference type="PANTHER" id="PTHR43792">
    <property type="entry name" value="GNAT FAMILY, PUTATIVE (AFU_ORTHOLOGUE AFUA_3G00765)-RELATED-RELATED"/>
    <property type="match status" value="1"/>
</dbReference>
<gene>
    <name evidence="5" type="ORF">CRD36_15265</name>
</gene>
<protein>
    <recommendedName>
        <fullName evidence="4">N-acetyltransferase domain-containing protein</fullName>
    </recommendedName>
</protein>
<keyword evidence="1" id="KW-0808">Transferase</keyword>
<evidence type="ECO:0000256" key="2">
    <source>
        <dbReference type="ARBA" id="ARBA00023315"/>
    </source>
</evidence>
<dbReference type="InterPro" id="IPR051531">
    <property type="entry name" value="N-acetyltransferase"/>
</dbReference>
<evidence type="ECO:0000256" key="3">
    <source>
        <dbReference type="ARBA" id="ARBA00038502"/>
    </source>
</evidence>
<dbReference type="InParanoid" id="A0A2G4YNM0"/>
<keyword evidence="2" id="KW-0012">Acyltransferase</keyword>